<organism evidence="2 3">
    <name type="scientific">Raoultella scottii</name>
    <dbReference type="NCBI Taxonomy" id="3040937"/>
    <lineage>
        <taxon>Bacteria</taxon>
        <taxon>Pseudomonadati</taxon>
        <taxon>Pseudomonadota</taxon>
        <taxon>Gammaproteobacteria</taxon>
        <taxon>Enterobacterales</taxon>
        <taxon>Enterobacteriaceae</taxon>
        <taxon>Klebsiella/Raoultella group</taxon>
        <taxon>Raoultella</taxon>
    </lineage>
</organism>
<gene>
    <name evidence="2" type="ORF">QFI66_011425</name>
</gene>
<comment type="caution">
    <text evidence="2">The sequence shown here is derived from an EMBL/GenBank/DDBJ whole genome shotgun (WGS) entry which is preliminary data.</text>
</comment>
<reference evidence="2 3" key="1">
    <citation type="submission" date="2024-03" db="EMBL/GenBank/DDBJ databases">
        <title>Two novel Raoultella species associated with bleeding cankers of broadleaf hosts, Raoultella scottia sp. nov. and Raoultella lignicola sp. nov.</title>
        <authorList>
            <person name="Brady C.L."/>
        </authorList>
    </citation>
    <scope>NUCLEOTIDE SEQUENCE [LARGE SCALE GENOMIC DNA]</scope>
    <source>
        <strain evidence="2 3">BAC 10a-01-01</strain>
    </source>
</reference>
<keyword evidence="1" id="KW-1133">Transmembrane helix</keyword>
<keyword evidence="3" id="KW-1185">Reference proteome</keyword>
<sequence length="50" mass="5597">MPKRSISVHLALMFALSALLIVSVIGILLRSSLHDSLQKQMHNELLCVLR</sequence>
<protein>
    <submittedName>
        <fullName evidence="2">Uncharacterized protein</fullName>
    </submittedName>
</protein>
<keyword evidence="1" id="KW-0812">Transmembrane</keyword>
<evidence type="ECO:0000313" key="3">
    <source>
        <dbReference type="Proteomes" id="UP001334005"/>
    </source>
</evidence>
<proteinExistence type="predicted"/>
<dbReference type="Proteomes" id="UP001334005">
    <property type="component" value="Unassembled WGS sequence"/>
</dbReference>
<keyword evidence="1" id="KW-0472">Membrane</keyword>
<dbReference type="EMBL" id="JARXNH020000054">
    <property type="protein sequence ID" value="MEK0248712.1"/>
    <property type="molecule type" value="Genomic_DNA"/>
</dbReference>
<dbReference type="RefSeq" id="WP_331834797.1">
    <property type="nucleotide sequence ID" value="NZ_JARXNH020000054.1"/>
</dbReference>
<accession>A0ABU8Z565</accession>
<feature type="transmembrane region" description="Helical" evidence="1">
    <location>
        <begin position="6"/>
        <end position="29"/>
    </location>
</feature>
<evidence type="ECO:0000313" key="2">
    <source>
        <dbReference type="EMBL" id="MEK0248712.1"/>
    </source>
</evidence>
<name>A0ABU8Z565_9ENTR</name>
<evidence type="ECO:0000256" key="1">
    <source>
        <dbReference type="SAM" id="Phobius"/>
    </source>
</evidence>